<sequence length="219" mass="25051">MAGIVPIMPFLRPLAPPRPSTVRQFLQYSTTAARCSIQQTESFRSPRSTSPARPRSQRPLQDRNLLASRKADVSYPPPSFVSDPRPKISRASRRSSKAFKDRSYLKTAAEAPGYGTRPPLNPLPVEFLPEEQSAPNLPYFVTRTRAHELPIYEDAKRGGNLFLTYVKKVDGDLTALRDVLREKLSLDEKHVIINARTRHVIIKGHYKQEVIQYLRERRF</sequence>
<accession>A0A6J3LVU8</accession>
<gene>
    <name evidence="9" type="ORF">K489DRAFT_346044</name>
</gene>
<feature type="region of interest" description="Disordered" evidence="7">
    <location>
        <begin position="37"/>
        <end position="101"/>
    </location>
</feature>
<dbReference type="GO" id="GO:0003735">
    <property type="term" value="F:structural constituent of ribosome"/>
    <property type="evidence" value="ECO:0007669"/>
    <property type="project" value="InterPro"/>
</dbReference>
<dbReference type="InterPro" id="IPR007740">
    <property type="entry name" value="Ribosomal_mL49"/>
</dbReference>
<feature type="compositionally biased region" description="Basic residues" evidence="7">
    <location>
        <begin position="87"/>
        <end position="97"/>
    </location>
</feature>
<evidence type="ECO:0000256" key="7">
    <source>
        <dbReference type="SAM" id="MobiDB-lite"/>
    </source>
</evidence>
<evidence type="ECO:0000313" key="8">
    <source>
        <dbReference type="Proteomes" id="UP000504637"/>
    </source>
</evidence>
<keyword evidence="5" id="KW-0687">Ribonucleoprotein</keyword>
<reference evidence="9" key="2">
    <citation type="submission" date="2020-04" db="EMBL/GenBank/DDBJ databases">
        <authorList>
            <consortium name="NCBI Genome Project"/>
        </authorList>
    </citation>
    <scope>NUCLEOTIDE SEQUENCE</scope>
    <source>
        <strain evidence="9">CBS 342.82</strain>
    </source>
</reference>
<dbReference type="PANTHER" id="PTHR13477">
    <property type="entry name" value="MITOCHONDRIAL 39S RIBOSOMAL PROTEIN L49"/>
    <property type="match status" value="1"/>
</dbReference>
<evidence type="ECO:0000256" key="1">
    <source>
        <dbReference type="ARBA" id="ARBA00004173"/>
    </source>
</evidence>
<dbReference type="OrthoDB" id="19439at2759"/>
<proteinExistence type="inferred from homology"/>
<organism evidence="9">
    <name type="scientific">Dissoconium aciculare CBS 342.82</name>
    <dbReference type="NCBI Taxonomy" id="1314786"/>
    <lineage>
        <taxon>Eukaryota</taxon>
        <taxon>Fungi</taxon>
        <taxon>Dikarya</taxon>
        <taxon>Ascomycota</taxon>
        <taxon>Pezizomycotina</taxon>
        <taxon>Dothideomycetes</taxon>
        <taxon>Dothideomycetidae</taxon>
        <taxon>Mycosphaerellales</taxon>
        <taxon>Dissoconiaceae</taxon>
        <taxon>Dissoconium</taxon>
    </lineage>
</organism>
<keyword evidence="4" id="KW-0496">Mitochondrion</keyword>
<evidence type="ECO:0000256" key="5">
    <source>
        <dbReference type="ARBA" id="ARBA00023274"/>
    </source>
</evidence>
<reference evidence="9" key="3">
    <citation type="submission" date="2025-08" db="UniProtKB">
        <authorList>
            <consortium name="RefSeq"/>
        </authorList>
    </citation>
    <scope>IDENTIFICATION</scope>
    <source>
        <strain evidence="9">CBS 342.82</strain>
    </source>
</reference>
<evidence type="ECO:0000256" key="3">
    <source>
        <dbReference type="ARBA" id="ARBA00022980"/>
    </source>
</evidence>
<comment type="similarity">
    <text evidence="2">Belongs to the mitochondrion-specific ribosomal protein mL49 family.</text>
</comment>
<dbReference type="Proteomes" id="UP000504637">
    <property type="component" value="Unplaced"/>
</dbReference>
<dbReference type="GO" id="GO:0006412">
    <property type="term" value="P:translation"/>
    <property type="evidence" value="ECO:0007669"/>
    <property type="project" value="InterPro"/>
</dbReference>
<dbReference type="GeneID" id="54360136"/>
<name>A0A6J3LVU8_9PEZI</name>
<keyword evidence="3" id="KW-0689">Ribosomal protein</keyword>
<dbReference type="RefSeq" id="XP_033455788.1">
    <property type="nucleotide sequence ID" value="XM_033602336.1"/>
</dbReference>
<reference evidence="9" key="1">
    <citation type="submission" date="2020-01" db="EMBL/GenBank/DDBJ databases">
        <authorList>
            <consortium name="DOE Joint Genome Institute"/>
            <person name="Haridas S."/>
            <person name="Albert R."/>
            <person name="Binder M."/>
            <person name="Bloem J."/>
            <person name="Labutti K."/>
            <person name="Salamov A."/>
            <person name="Andreopoulos B."/>
            <person name="Baker S.E."/>
            <person name="Barry K."/>
            <person name="Bills G."/>
            <person name="Bluhm B.H."/>
            <person name="Cannon C."/>
            <person name="Castanera R."/>
            <person name="Culley D.E."/>
            <person name="Daum C."/>
            <person name="Ezra D."/>
            <person name="Gonzalez J.B."/>
            <person name="Henrissat B."/>
            <person name="Kuo A."/>
            <person name="Liang C."/>
            <person name="Lipzen A."/>
            <person name="Lutzoni F."/>
            <person name="Magnuson J."/>
            <person name="Mondo S."/>
            <person name="Nolan M."/>
            <person name="Ohm R."/>
            <person name="Pangilinan J."/>
            <person name="Park H.-J."/>
            <person name="Ramirez L."/>
            <person name="Alfaro M."/>
            <person name="Sun H."/>
            <person name="Tritt A."/>
            <person name="Yoshinaga Y."/>
            <person name="Zwiers L.-H."/>
            <person name="Turgeon B.G."/>
            <person name="Goodwin S.B."/>
            <person name="Spatafora J.W."/>
            <person name="Crous P.W."/>
            <person name="Grigoriev I.V."/>
        </authorList>
    </citation>
    <scope>NUCLEOTIDE SEQUENCE</scope>
    <source>
        <strain evidence="9">CBS 342.82</strain>
    </source>
</reference>
<evidence type="ECO:0000256" key="4">
    <source>
        <dbReference type="ARBA" id="ARBA00023128"/>
    </source>
</evidence>
<keyword evidence="8" id="KW-1185">Reference proteome</keyword>
<evidence type="ECO:0000256" key="6">
    <source>
        <dbReference type="ARBA" id="ARBA00035191"/>
    </source>
</evidence>
<comment type="subcellular location">
    <subcellularLocation>
        <location evidence="1">Mitochondrion</location>
    </subcellularLocation>
</comment>
<dbReference type="Gene3D" id="3.30.780.10">
    <property type="entry name" value="SUI1-like domain"/>
    <property type="match status" value="1"/>
</dbReference>
<dbReference type="PANTHER" id="PTHR13477:SF0">
    <property type="entry name" value="LARGE RIBOSOMAL SUBUNIT PROTEIN ML49"/>
    <property type="match status" value="1"/>
</dbReference>
<dbReference type="AlphaFoldDB" id="A0A6J3LVU8"/>
<protein>
    <recommendedName>
        <fullName evidence="6">Large ribosomal subunit protein mL49</fullName>
    </recommendedName>
</protein>
<feature type="compositionally biased region" description="Low complexity" evidence="7">
    <location>
        <begin position="42"/>
        <end position="59"/>
    </location>
</feature>
<evidence type="ECO:0000313" key="9">
    <source>
        <dbReference type="RefSeq" id="XP_033455788.1"/>
    </source>
</evidence>
<evidence type="ECO:0000256" key="2">
    <source>
        <dbReference type="ARBA" id="ARBA00005677"/>
    </source>
</evidence>
<dbReference type="GO" id="GO:0005762">
    <property type="term" value="C:mitochondrial large ribosomal subunit"/>
    <property type="evidence" value="ECO:0007669"/>
    <property type="project" value="TreeGrafter"/>
</dbReference>
<dbReference type="Pfam" id="PF05046">
    <property type="entry name" value="Img2"/>
    <property type="match status" value="1"/>
</dbReference>